<dbReference type="AlphaFoldDB" id="A0A850H782"/>
<dbReference type="EMBL" id="JABWTA010000001">
    <property type="protein sequence ID" value="NVE95027.1"/>
    <property type="molecule type" value="Genomic_DNA"/>
</dbReference>
<evidence type="ECO:0000256" key="1">
    <source>
        <dbReference type="SAM" id="SignalP"/>
    </source>
</evidence>
<name>A0A850H782_9SPHN</name>
<evidence type="ECO:0000313" key="3">
    <source>
        <dbReference type="Proteomes" id="UP000546031"/>
    </source>
</evidence>
<gene>
    <name evidence="2" type="ORF">HUO12_08975</name>
</gene>
<dbReference type="RefSeq" id="WP_176273233.1">
    <property type="nucleotide sequence ID" value="NZ_JABWTA010000001.1"/>
</dbReference>
<evidence type="ECO:0000313" key="2">
    <source>
        <dbReference type="EMBL" id="NVE95027.1"/>
    </source>
</evidence>
<protein>
    <submittedName>
        <fullName evidence="2">Uncharacterized protein</fullName>
    </submittedName>
</protein>
<feature type="chain" id="PRO_5032716109" evidence="1">
    <location>
        <begin position="23"/>
        <end position="157"/>
    </location>
</feature>
<keyword evidence="3" id="KW-1185">Reference proteome</keyword>
<sequence length="157" mass="15972">MKKLGLTIVAGALALASGTAHAQSFTYEVTWEPVESYGGLMGPDGMQYRGGSVDGTYVTTFADGSTSTGTMKCAGTGQPDGGIFAIHIACTATASDGGTAQIAYGCNYVGEPGPETPLGCVAGIQGKDDEGAYVNGSATMYWYSDTSATGTGQWYTN</sequence>
<keyword evidence="1" id="KW-0732">Signal</keyword>
<proteinExistence type="predicted"/>
<comment type="caution">
    <text evidence="2">The sequence shown here is derived from an EMBL/GenBank/DDBJ whole genome shotgun (WGS) entry which is preliminary data.</text>
</comment>
<dbReference type="Proteomes" id="UP000546031">
    <property type="component" value="Unassembled WGS sequence"/>
</dbReference>
<reference evidence="2 3" key="1">
    <citation type="submission" date="2020-06" db="EMBL/GenBank/DDBJ databases">
        <title>Altererythrobacter lutimaris sp. nov., a marine bacterium isolated from a tidal flat.</title>
        <authorList>
            <person name="Kim D."/>
            <person name="Yoo Y."/>
            <person name="Kim J.-J."/>
        </authorList>
    </citation>
    <scope>NUCLEOTIDE SEQUENCE [LARGE SCALE GENOMIC DNA]</scope>
    <source>
        <strain evidence="2 3">JGD-16</strain>
    </source>
</reference>
<feature type="signal peptide" evidence="1">
    <location>
        <begin position="1"/>
        <end position="22"/>
    </location>
</feature>
<accession>A0A850H782</accession>
<organism evidence="2 3">
    <name type="scientific">Altererythrobacter lutimaris</name>
    <dbReference type="NCBI Taxonomy" id="2743979"/>
    <lineage>
        <taxon>Bacteria</taxon>
        <taxon>Pseudomonadati</taxon>
        <taxon>Pseudomonadota</taxon>
        <taxon>Alphaproteobacteria</taxon>
        <taxon>Sphingomonadales</taxon>
        <taxon>Erythrobacteraceae</taxon>
        <taxon>Altererythrobacter</taxon>
    </lineage>
</organism>